<feature type="transmembrane region" description="Helical" evidence="1">
    <location>
        <begin position="7"/>
        <end position="26"/>
    </location>
</feature>
<organism evidence="3 4">
    <name type="scientific">Paenibacillus baimaensis</name>
    <dbReference type="NCBI Taxonomy" id="2982185"/>
    <lineage>
        <taxon>Bacteria</taxon>
        <taxon>Bacillati</taxon>
        <taxon>Bacillota</taxon>
        <taxon>Bacilli</taxon>
        <taxon>Bacillales</taxon>
        <taxon>Paenibacillaceae</taxon>
        <taxon>Paenibacillus</taxon>
    </lineage>
</organism>
<dbReference type="EMBL" id="JAOQIO010000084">
    <property type="protein sequence ID" value="MCU6794494.1"/>
    <property type="molecule type" value="Genomic_DNA"/>
</dbReference>
<gene>
    <name evidence="3" type="ORF">OB236_20505</name>
</gene>
<keyword evidence="4" id="KW-1185">Reference proteome</keyword>
<feature type="transmembrane region" description="Helical" evidence="1">
    <location>
        <begin position="81"/>
        <end position="110"/>
    </location>
</feature>
<evidence type="ECO:0000259" key="2">
    <source>
        <dbReference type="Pfam" id="PF07331"/>
    </source>
</evidence>
<dbReference type="InterPro" id="IPR009936">
    <property type="entry name" value="DUF1468"/>
</dbReference>
<protein>
    <submittedName>
        <fullName evidence="3">Tripartite tricarboxylate transporter TctB family protein</fullName>
    </submittedName>
</protein>
<reference evidence="3 4" key="1">
    <citation type="submission" date="2022-09" db="EMBL/GenBank/DDBJ databases">
        <authorList>
            <person name="Han X.L."/>
            <person name="Wang Q."/>
            <person name="Lu T."/>
        </authorList>
    </citation>
    <scope>NUCLEOTIDE SEQUENCE [LARGE SCALE GENOMIC DNA]</scope>
    <source>
        <strain evidence="3 4">WQ 127069</strain>
    </source>
</reference>
<sequence length="155" mass="17824">MLKVQRYYSAAIKVVPFILGLFFFIYSSRMSFGTWNNPGPGLWPTCLSVLIMVVSVMLFFTDRNGDRKDDESFTTDSRYSLYGVLSLALFIVLFEQIGLSLPSIAVFLFWTRFLGMERWITSILVSLGLTAAIYMIFAWGLHIPFPEDQLFLLFK</sequence>
<dbReference type="Pfam" id="PF07331">
    <property type="entry name" value="TctB"/>
    <property type="match status" value="1"/>
</dbReference>
<proteinExistence type="predicted"/>
<feature type="transmembrane region" description="Helical" evidence="1">
    <location>
        <begin position="41"/>
        <end position="60"/>
    </location>
</feature>
<keyword evidence="1" id="KW-0812">Transmembrane</keyword>
<evidence type="ECO:0000313" key="3">
    <source>
        <dbReference type="EMBL" id="MCU6794494.1"/>
    </source>
</evidence>
<evidence type="ECO:0000256" key="1">
    <source>
        <dbReference type="SAM" id="Phobius"/>
    </source>
</evidence>
<evidence type="ECO:0000313" key="4">
    <source>
        <dbReference type="Proteomes" id="UP001652445"/>
    </source>
</evidence>
<dbReference type="Proteomes" id="UP001652445">
    <property type="component" value="Unassembled WGS sequence"/>
</dbReference>
<keyword evidence="1" id="KW-1133">Transmembrane helix</keyword>
<name>A0ABT2UIM3_9BACL</name>
<feature type="transmembrane region" description="Helical" evidence="1">
    <location>
        <begin position="122"/>
        <end position="145"/>
    </location>
</feature>
<keyword evidence="1" id="KW-0472">Membrane</keyword>
<accession>A0ABT2UIM3</accession>
<comment type="caution">
    <text evidence="3">The sequence shown here is derived from an EMBL/GenBank/DDBJ whole genome shotgun (WGS) entry which is preliminary data.</text>
</comment>
<feature type="domain" description="DUF1468" evidence="2">
    <location>
        <begin position="17"/>
        <end position="146"/>
    </location>
</feature>